<dbReference type="Proteomes" id="UP000244005">
    <property type="component" value="Unassembled WGS sequence"/>
</dbReference>
<keyword evidence="2" id="KW-1185">Reference proteome</keyword>
<gene>
    <name evidence="1" type="ORF">MARPO_0001s0336</name>
</gene>
<organism evidence="1 2">
    <name type="scientific">Marchantia polymorpha</name>
    <name type="common">Common liverwort</name>
    <name type="synonym">Marchantia aquatica</name>
    <dbReference type="NCBI Taxonomy" id="3197"/>
    <lineage>
        <taxon>Eukaryota</taxon>
        <taxon>Viridiplantae</taxon>
        <taxon>Streptophyta</taxon>
        <taxon>Embryophyta</taxon>
        <taxon>Marchantiophyta</taxon>
        <taxon>Marchantiopsida</taxon>
        <taxon>Marchantiidae</taxon>
        <taxon>Marchantiales</taxon>
        <taxon>Marchantiaceae</taxon>
        <taxon>Marchantia</taxon>
    </lineage>
</organism>
<evidence type="ECO:0000313" key="1">
    <source>
        <dbReference type="EMBL" id="PTQ50342.1"/>
    </source>
</evidence>
<name>A0A2R6XW73_MARPO</name>
<evidence type="ECO:0000313" key="2">
    <source>
        <dbReference type="Proteomes" id="UP000244005"/>
    </source>
</evidence>
<proteinExistence type="predicted"/>
<sequence>MPVELCLISRSQDSYHSPDWISPWTRTWSRNSLNIMFCSPTKRRLLVGADVKWWELVIHRRVPHRRQGWDGERAQWPHVTGLGLEMHDYSWATESSSKSPGSS</sequence>
<dbReference type="AlphaFoldDB" id="A0A2R6XW73"/>
<dbReference type="Gramene" id="Mp1g19990.1">
    <property type="protein sequence ID" value="Mp1g19990.1.cds1"/>
    <property type="gene ID" value="Mp1g19990"/>
</dbReference>
<protein>
    <submittedName>
        <fullName evidence="1">Uncharacterized protein</fullName>
    </submittedName>
</protein>
<dbReference type="EMBL" id="KZ772673">
    <property type="protein sequence ID" value="PTQ50342.1"/>
    <property type="molecule type" value="Genomic_DNA"/>
</dbReference>
<accession>A0A2R6XW73</accession>
<reference evidence="2" key="1">
    <citation type="journal article" date="2017" name="Cell">
        <title>Insights into land plant evolution garnered from the Marchantia polymorpha genome.</title>
        <authorList>
            <person name="Bowman J.L."/>
            <person name="Kohchi T."/>
            <person name="Yamato K.T."/>
            <person name="Jenkins J."/>
            <person name="Shu S."/>
            <person name="Ishizaki K."/>
            <person name="Yamaoka S."/>
            <person name="Nishihama R."/>
            <person name="Nakamura Y."/>
            <person name="Berger F."/>
            <person name="Adam C."/>
            <person name="Aki S.S."/>
            <person name="Althoff F."/>
            <person name="Araki T."/>
            <person name="Arteaga-Vazquez M.A."/>
            <person name="Balasubrmanian S."/>
            <person name="Barry K."/>
            <person name="Bauer D."/>
            <person name="Boehm C.R."/>
            <person name="Briginshaw L."/>
            <person name="Caballero-Perez J."/>
            <person name="Catarino B."/>
            <person name="Chen F."/>
            <person name="Chiyoda S."/>
            <person name="Chovatia M."/>
            <person name="Davies K.M."/>
            <person name="Delmans M."/>
            <person name="Demura T."/>
            <person name="Dierschke T."/>
            <person name="Dolan L."/>
            <person name="Dorantes-Acosta A.E."/>
            <person name="Eklund D.M."/>
            <person name="Florent S.N."/>
            <person name="Flores-Sandoval E."/>
            <person name="Fujiyama A."/>
            <person name="Fukuzawa H."/>
            <person name="Galik B."/>
            <person name="Grimanelli D."/>
            <person name="Grimwood J."/>
            <person name="Grossniklaus U."/>
            <person name="Hamada T."/>
            <person name="Haseloff J."/>
            <person name="Hetherington A.J."/>
            <person name="Higo A."/>
            <person name="Hirakawa Y."/>
            <person name="Hundley H.N."/>
            <person name="Ikeda Y."/>
            <person name="Inoue K."/>
            <person name="Inoue S.I."/>
            <person name="Ishida S."/>
            <person name="Jia Q."/>
            <person name="Kakita M."/>
            <person name="Kanazawa T."/>
            <person name="Kawai Y."/>
            <person name="Kawashima T."/>
            <person name="Kennedy M."/>
            <person name="Kinose K."/>
            <person name="Kinoshita T."/>
            <person name="Kohara Y."/>
            <person name="Koide E."/>
            <person name="Komatsu K."/>
            <person name="Kopischke S."/>
            <person name="Kubo M."/>
            <person name="Kyozuka J."/>
            <person name="Lagercrantz U."/>
            <person name="Lin S.S."/>
            <person name="Lindquist E."/>
            <person name="Lipzen A.M."/>
            <person name="Lu C.W."/>
            <person name="De Luna E."/>
            <person name="Martienssen R.A."/>
            <person name="Minamino N."/>
            <person name="Mizutani M."/>
            <person name="Mizutani M."/>
            <person name="Mochizuki N."/>
            <person name="Monte I."/>
            <person name="Mosher R."/>
            <person name="Nagasaki H."/>
            <person name="Nakagami H."/>
            <person name="Naramoto S."/>
            <person name="Nishitani K."/>
            <person name="Ohtani M."/>
            <person name="Okamoto T."/>
            <person name="Okumura M."/>
            <person name="Phillips J."/>
            <person name="Pollak B."/>
            <person name="Reinders A."/>
            <person name="Rovekamp M."/>
            <person name="Sano R."/>
            <person name="Sawa S."/>
            <person name="Schmid M.W."/>
            <person name="Shirakawa M."/>
            <person name="Solano R."/>
            <person name="Spunde A."/>
            <person name="Suetsugu N."/>
            <person name="Sugano S."/>
            <person name="Sugiyama A."/>
            <person name="Sun R."/>
            <person name="Suzuki Y."/>
            <person name="Takenaka M."/>
            <person name="Takezawa D."/>
            <person name="Tomogane H."/>
            <person name="Tsuzuki M."/>
            <person name="Ueda T."/>
            <person name="Umeda M."/>
            <person name="Ward J.M."/>
            <person name="Watanabe Y."/>
            <person name="Yazaki K."/>
            <person name="Yokoyama R."/>
            <person name="Yoshitake Y."/>
            <person name="Yotsui I."/>
            <person name="Zachgo S."/>
            <person name="Schmutz J."/>
        </authorList>
    </citation>
    <scope>NUCLEOTIDE SEQUENCE [LARGE SCALE GENOMIC DNA]</scope>
    <source>
        <strain evidence="2">Tak-1</strain>
    </source>
</reference>